<reference evidence="4 5" key="1">
    <citation type="journal article" date="2016" name="Front. Microbiol.">
        <title>Genomic Resource of Rice Seed Associated Bacteria.</title>
        <authorList>
            <person name="Midha S."/>
            <person name="Bansal K."/>
            <person name="Sharma S."/>
            <person name="Kumar N."/>
            <person name="Patil P.P."/>
            <person name="Chaudhry V."/>
            <person name="Patil P.B."/>
        </authorList>
    </citation>
    <scope>NUCLEOTIDE SEQUENCE [LARGE SCALE GENOMIC DNA]</scope>
    <source>
        <strain evidence="4 5">NS220</strain>
    </source>
</reference>
<dbReference type="SUPFAM" id="SSF51735">
    <property type="entry name" value="NAD(P)-binding Rossmann-fold domains"/>
    <property type="match status" value="1"/>
</dbReference>
<dbReference type="Pfam" id="PF00106">
    <property type="entry name" value="adh_short"/>
    <property type="match status" value="1"/>
</dbReference>
<accession>A0A147F077</accession>
<evidence type="ECO:0000313" key="4">
    <source>
        <dbReference type="EMBL" id="KTR96122.1"/>
    </source>
</evidence>
<dbReference type="InterPro" id="IPR002347">
    <property type="entry name" value="SDR_fam"/>
</dbReference>
<evidence type="ECO:0000313" key="5">
    <source>
        <dbReference type="Proteomes" id="UP000075025"/>
    </source>
</evidence>
<dbReference type="PRINTS" id="PR00081">
    <property type="entry name" value="GDHRDH"/>
</dbReference>
<dbReference type="Proteomes" id="UP000075025">
    <property type="component" value="Unassembled WGS sequence"/>
</dbReference>
<dbReference type="PATRIC" id="fig|2033.6.peg.1289"/>
<dbReference type="InterPro" id="IPR036291">
    <property type="entry name" value="NAD(P)-bd_dom_sf"/>
</dbReference>
<organism evidence="4 5">
    <name type="scientific">Microbacterium testaceum</name>
    <name type="common">Aureobacterium testaceum</name>
    <name type="synonym">Brevibacterium testaceum</name>
    <dbReference type="NCBI Taxonomy" id="2033"/>
    <lineage>
        <taxon>Bacteria</taxon>
        <taxon>Bacillati</taxon>
        <taxon>Actinomycetota</taxon>
        <taxon>Actinomycetes</taxon>
        <taxon>Micrococcales</taxon>
        <taxon>Microbacteriaceae</taxon>
        <taxon>Microbacterium</taxon>
    </lineage>
</organism>
<gene>
    <name evidence="4" type="ORF">NS220_03360</name>
</gene>
<dbReference type="PANTHER" id="PTHR44196">
    <property type="entry name" value="DEHYDROGENASE/REDUCTASE SDR FAMILY MEMBER 7B"/>
    <property type="match status" value="1"/>
</dbReference>
<dbReference type="OrthoDB" id="9810734at2"/>
<comment type="similarity">
    <text evidence="1 3">Belongs to the short-chain dehydrogenases/reductases (SDR) family.</text>
</comment>
<dbReference type="AlphaFoldDB" id="A0A147F077"/>
<evidence type="ECO:0000256" key="2">
    <source>
        <dbReference type="ARBA" id="ARBA00023002"/>
    </source>
</evidence>
<dbReference type="GO" id="GO:0016491">
    <property type="term" value="F:oxidoreductase activity"/>
    <property type="evidence" value="ECO:0007669"/>
    <property type="project" value="UniProtKB-KW"/>
</dbReference>
<dbReference type="GO" id="GO:0016020">
    <property type="term" value="C:membrane"/>
    <property type="evidence" value="ECO:0007669"/>
    <property type="project" value="TreeGrafter"/>
</dbReference>
<dbReference type="Gene3D" id="3.40.50.720">
    <property type="entry name" value="NAD(P)-binding Rossmann-like Domain"/>
    <property type="match status" value="1"/>
</dbReference>
<protein>
    <submittedName>
        <fullName evidence="4">D-alanyl-lipoteichoic acid biosynthesis protein</fullName>
    </submittedName>
</protein>
<dbReference type="RefSeq" id="WP_058622689.1">
    <property type="nucleotide sequence ID" value="NZ_LDRT01000018.1"/>
</dbReference>
<evidence type="ECO:0000256" key="3">
    <source>
        <dbReference type="RuleBase" id="RU000363"/>
    </source>
</evidence>
<dbReference type="PANTHER" id="PTHR44196:SF1">
    <property type="entry name" value="DEHYDROGENASE_REDUCTASE SDR FAMILY MEMBER 7B"/>
    <property type="match status" value="1"/>
</dbReference>
<sequence>MTTKRSVLITGGTTGIGLGLARRYADTGARVIVAARPSPRLAALPSLVAGVATVPVDLAAPEGRDELADAIASRFGAVDVLVNNAGIQRRLGVAEDAAPWADRQREIDLLFSAPVHLATLLMSTLLHSPAGQIVNVTSGGAFTPQPFAPVYSAMKAALHSWTVTLRDALAATPVAVTELIPPAVATGLAGPGKAHGLDLDAFCDAVFPEIEGRVAEVGAGATATDGFRAARAGDAERFAAAAGRFPVARFPASSTES</sequence>
<proteinExistence type="inferred from homology"/>
<name>A0A147F077_MICTE</name>
<keyword evidence="2" id="KW-0560">Oxidoreductase</keyword>
<dbReference type="EMBL" id="LDRT01000018">
    <property type="protein sequence ID" value="KTR96122.1"/>
    <property type="molecule type" value="Genomic_DNA"/>
</dbReference>
<dbReference type="PRINTS" id="PR00080">
    <property type="entry name" value="SDRFAMILY"/>
</dbReference>
<evidence type="ECO:0000256" key="1">
    <source>
        <dbReference type="ARBA" id="ARBA00006484"/>
    </source>
</evidence>
<comment type="caution">
    <text evidence="4">The sequence shown here is derived from an EMBL/GenBank/DDBJ whole genome shotgun (WGS) entry which is preliminary data.</text>
</comment>